<comment type="caution">
    <text evidence="2">The sequence shown here is derived from an EMBL/GenBank/DDBJ whole genome shotgun (WGS) entry which is preliminary data.</text>
</comment>
<keyword evidence="1" id="KW-0472">Membrane</keyword>
<reference evidence="2" key="1">
    <citation type="journal article" date="2019" name="Sci. Rep.">
        <title>Draft genome of Tanacetum cinerariifolium, the natural source of mosquito coil.</title>
        <authorList>
            <person name="Yamashiro T."/>
            <person name="Shiraishi A."/>
            <person name="Satake H."/>
            <person name="Nakayama K."/>
        </authorList>
    </citation>
    <scope>NUCLEOTIDE SEQUENCE</scope>
</reference>
<keyword evidence="1" id="KW-1133">Transmembrane helix</keyword>
<dbReference type="EMBL" id="BKCJ010001511">
    <property type="protein sequence ID" value="GEU42002.1"/>
    <property type="molecule type" value="Genomic_DNA"/>
</dbReference>
<organism evidence="2">
    <name type="scientific">Tanacetum cinerariifolium</name>
    <name type="common">Dalmatian daisy</name>
    <name type="synonym">Chrysanthemum cinerariifolium</name>
    <dbReference type="NCBI Taxonomy" id="118510"/>
    <lineage>
        <taxon>Eukaryota</taxon>
        <taxon>Viridiplantae</taxon>
        <taxon>Streptophyta</taxon>
        <taxon>Embryophyta</taxon>
        <taxon>Tracheophyta</taxon>
        <taxon>Spermatophyta</taxon>
        <taxon>Magnoliopsida</taxon>
        <taxon>eudicotyledons</taxon>
        <taxon>Gunneridae</taxon>
        <taxon>Pentapetalae</taxon>
        <taxon>asterids</taxon>
        <taxon>campanulids</taxon>
        <taxon>Asterales</taxon>
        <taxon>Asteraceae</taxon>
        <taxon>Asteroideae</taxon>
        <taxon>Anthemideae</taxon>
        <taxon>Anthemidinae</taxon>
        <taxon>Tanacetum</taxon>
    </lineage>
</organism>
<sequence length="103" mass="11897">MRKRVDRGLPEIFVAGESIPRRDTFFHLCYLSRIQFLTPGFNIGIDDKHPQRKRMQDEATSVKIRERECNDQVLVNMEKVAALVVAAYLLALLGGNTPFIFRF</sequence>
<evidence type="ECO:0000313" key="2">
    <source>
        <dbReference type="EMBL" id="GEU42002.1"/>
    </source>
</evidence>
<gene>
    <name evidence="2" type="ORF">Tci_013980</name>
</gene>
<dbReference type="AlphaFoldDB" id="A0A6L2JZP9"/>
<feature type="transmembrane region" description="Helical" evidence="1">
    <location>
        <begin position="80"/>
        <end position="101"/>
    </location>
</feature>
<name>A0A6L2JZP9_TANCI</name>
<keyword evidence="1" id="KW-0812">Transmembrane</keyword>
<protein>
    <submittedName>
        <fullName evidence="2">Uncharacterized protein</fullName>
    </submittedName>
</protein>
<proteinExistence type="predicted"/>
<accession>A0A6L2JZP9</accession>
<evidence type="ECO:0000256" key="1">
    <source>
        <dbReference type="SAM" id="Phobius"/>
    </source>
</evidence>